<dbReference type="AlphaFoldDB" id="A0A6S7I8C2"/>
<sequence>MGIPEKVLFYGFQGLCDAFVKAYGAVIHLKLTTSNGMFLNFVIAKTRISPINKQIIPRLELLSAVIIACVTYEELETILTEIECVLNSRPLTYVFTKDLKEPLPPSHLLFIIVAFW</sequence>
<name>A0A6S7I8C2_PARCT</name>
<proteinExistence type="predicted"/>
<reference evidence="1" key="1">
    <citation type="submission" date="2020-04" db="EMBL/GenBank/DDBJ databases">
        <authorList>
            <person name="Alioto T."/>
            <person name="Alioto T."/>
            <person name="Gomez Garrido J."/>
        </authorList>
    </citation>
    <scope>NUCLEOTIDE SEQUENCE</scope>
    <source>
        <strain evidence="1">A484AB</strain>
    </source>
</reference>
<evidence type="ECO:0000313" key="1">
    <source>
        <dbReference type="EMBL" id="CAB4002422.1"/>
    </source>
</evidence>
<accession>A0A6S7I8C2</accession>
<dbReference type="PANTHER" id="PTHR47331">
    <property type="entry name" value="PHD-TYPE DOMAIN-CONTAINING PROTEIN"/>
    <property type="match status" value="1"/>
</dbReference>
<dbReference type="InterPro" id="IPR008042">
    <property type="entry name" value="Retrotrans_Pao"/>
</dbReference>
<evidence type="ECO:0000313" key="2">
    <source>
        <dbReference type="Proteomes" id="UP001152795"/>
    </source>
</evidence>
<dbReference type="Pfam" id="PF05380">
    <property type="entry name" value="Peptidase_A17"/>
    <property type="match status" value="1"/>
</dbReference>
<gene>
    <name evidence="1" type="ORF">PACLA_8A002686</name>
</gene>
<dbReference type="Proteomes" id="UP001152795">
    <property type="component" value="Unassembled WGS sequence"/>
</dbReference>
<dbReference type="OrthoDB" id="6432332at2759"/>
<dbReference type="EMBL" id="CACRXK020004349">
    <property type="protein sequence ID" value="CAB4002422.1"/>
    <property type="molecule type" value="Genomic_DNA"/>
</dbReference>
<keyword evidence="2" id="KW-1185">Reference proteome</keyword>
<dbReference type="PANTHER" id="PTHR47331:SF6">
    <property type="entry name" value="DOUBLECORTIN DOMAIN-CONTAINING PROTEIN"/>
    <property type="match status" value="1"/>
</dbReference>
<comment type="caution">
    <text evidence="1">The sequence shown here is derived from an EMBL/GenBank/DDBJ whole genome shotgun (WGS) entry which is preliminary data.</text>
</comment>
<protein>
    <submittedName>
        <fullName evidence="1">Uncharacterized protein</fullName>
    </submittedName>
</protein>
<organism evidence="1 2">
    <name type="scientific">Paramuricea clavata</name>
    <name type="common">Red gorgonian</name>
    <name type="synonym">Violescent sea-whip</name>
    <dbReference type="NCBI Taxonomy" id="317549"/>
    <lineage>
        <taxon>Eukaryota</taxon>
        <taxon>Metazoa</taxon>
        <taxon>Cnidaria</taxon>
        <taxon>Anthozoa</taxon>
        <taxon>Octocorallia</taxon>
        <taxon>Malacalcyonacea</taxon>
        <taxon>Plexauridae</taxon>
        <taxon>Paramuricea</taxon>
    </lineage>
</organism>